<dbReference type="PANTHER" id="PTHR11956:SF5">
    <property type="entry name" value="ARGININE--TRNA LIGASE, CYTOPLASMIC"/>
    <property type="match status" value="1"/>
</dbReference>
<comment type="caution">
    <text evidence="13">The sequence shown here is derived from an EMBL/GenBank/DDBJ whole genome shotgun (WGS) entry which is preliminary data.</text>
</comment>
<dbReference type="GO" id="GO:0005524">
    <property type="term" value="F:ATP binding"/>
    <property type="evidence" value="ECO:0007669"/>
    <property type="project" value="UniProtKB-UniRule"/>
</dbReference>
<keyword evidence="5 9" id="KW-0067">ATP-binding</keyword>
<evidence type="ECO:0000256" key="10">
    <source>
        <dbReference type="RuleBase" id="RU363038"/>
    </source>
</evidence>
<evidence type="ECO:0000259" key="12">
    <source>
        <dbReference type="SMART" id="SM01016"/>
    </source>
</evidence>
<dbReference type="Gene3D" id="3.30.1360.70">
    <property type="entry name" value="Arginyl tRNA synthetase N-terminal domain"/>
    <property type="match status" value="1"/>
</dbReference>
<protein>
    <recommendedName>
        <fullName evidence="9">Arginine--tRNA ligase</fullName>
        <ecNumber evidence="9">6.1.1.19</ecNumber>
    </recommendedName>
    <alternativeName>
        <fullName evidence="9">Arginyl-tRNA synthetase</fullName>
        <shortName evidence="9">ArgRS</shortName>
    </alternativeName>
</protein>
<dbReference type="SUPFAM" id="SSF52374">
    <property type="entry name" value="Nucleotidylyl transferase"/>
    <property type="match status" value="1"/>
</dbReference>
<dbReference type="GO" id="GO:0006420">
    <property type="term" value="P:arginyl-tRNA aminoacylation"/>
    <property type="evidence" value="ECO:0007669"/>
    <property type="project" value="UniProtKB-UniRule"/>
</dbReference>
<keyword evidence="4 9" id="KW-0547">Nucleotide-binding</keyword>
<dbReference type="InterPro" id="IPR035684">
    <property type="entry name" value="ArgRS_core"/>
</dbReference>
<dbReference type="NCBIfam" id="TIGR00456">
    <property type="entry name" value="argS"/>
    <property type="match status" value="1"/>
</dbReference>
<dbReference type="CDD" id="cd00671">
    <property type="entry name" value="ArgRS_core"/>
    <property type="match status" value="1"/>
</dbReference>
<dbReference type="EC" id="6.1.1.19" evidence="9"/>
<evidence type="ECO:0000256" key="2">
    <source>
        <dbReference type="ARBA" id="ARBA00022490"/>
    </source>
</evidence>
<dbReference type="Pfam" id="PF03485">
    <property type="entry name" value="Arg_tRNA_synt_N"/>
    <property type="match status" value="1"/>
</dbReference>
<dbReference type="SUPFAM" id="SSF47323">
    <property type="entry name" value="Anticodon-binding domain of a subclass of class I aminoacyl-tRNA synthetases"/>
    <property type="match status" value="1"/>
</dbReference>
<dbReference type="GO" id="GO:0005737">
    <property type="term" value="C:cytoplasm"/>
    <property type="evidence" value="ECO:0007669"/>
    <property type="project" value="UniProtKB-SubCell"/>
</dbReference>
<feature type="domain" description="DALR anticodon binding" evidence="11">
    <location>
        <begin position="423"/>
        <end position="542"/>
    </location>
</feature>
<dbReference type="EMBL" id="MHCX01000013">
    <property type="protein sequence ID" value="OGY29824.1"/>
    <property type="molecule type" value="Genomic_DNA"/>
</dbReference>
<dbReference type="InterPro" id="IPR014729">
    <property type="entry name" value="Rossmann-like_a/b/a_fold"/>
</dbReference>
<gene>
    <name evidence="9" type="primary">argS</name>
    <name evidence="13" type="ORF">A3J50_04410</name>
</gene>
<feature type="domain" description="Arginyl tRNA synthetase N-terminal" evidence="12">
    <location>
        <begin position="3"/>
        <end position="83"/>
    </location>
</feature>
<dbReference type="Gene3D" id="1.10.730.10">
    <property type="entry name" value="Isoleucyl-tRNA Synthetase, Domain 1"/>
    <property type="match status" value="1"/>
</dbReference>
<accession>A0A1G1WQ57</accession>
<evidence type="ECO:0000313" key="14">
    <source>
        <dbReference type="Proteomes" id="UP000177821"/>
    </source>
</evidence>
<keyword evidence="6 9" id="KW-0648">Protein biosynthesis</keyword>
<comment type="subunit">
    <text evidence="9">Monomer.</text>
</comment>
<comment type="similarity">
    <text evidence="1 9 10">Belongs to the class-I aminoacyl-tRNA synthetase family.</text>
</comment>
<dbReference type="Pfam" id="PF00750">
    <property type="entry name" value="tRNA-synt_1d"/>
    <property type="match status" value="1"/>
</dbReference>
<keyword evidence="3 9" id="KW-0436">Ligase</keyword>
<evidence type="ECO:0000256" key="1">
    <source>
        <dbReference type="ARBA" id="ARBA00005594"/>
    </source>
</evidence>
<dbReference type="Pfam" id="PF05746">
    <property type="entry name" value="DALR_1"/>
    <property type="match status" value="1"/>
</dbReference>
<comment type="subcellular location">
    <subcellularLocation>
        <location evidence="9">Cytoplasm</location>
    </subcellularLocation>
</comment>
<evidence type="ECO:0000256" key="6">
    <source>
        <dbReference type="ARBA" id="ARBA00022917"/>
    </source>
</evidence>
<dbReference type="HAMAP" id="MF_00123">
    <property type="entry name" value="Arg_tRNA_synth"/>
    <property type="match status" value="1"/>
</dbReference>
<evidence type="ECO:0000256" key="5">
    <source>
        <dbReference type="ARBA" id="ARBA00022840"/>
    </source>
</evidence>
<reference evidence="13 14" key="1">
    <citation type="journal article" date="2016" name="Nat. Commun.">
        <title>Thousands of microbial genomes shed light on interconnected biogeochemical processes in an aquifer system.</title>
        <authorList>
            <person name="Anantharaman K."/>
            <person name="Brown C.T."/>
            <person name="Hug L.A."/>
            <person name="Sharon I."/>
            <person name="Castelle C.J."/>
            <person name="Probst A.J."/>
            <person name="Thomas B.C."/>
            <person name="Singh A."/>
            <person name="Wilkins M.J."/>
            <person name="Karaoz U."/>
            <person name="Brodie E.L."/>
            <person name="Williams K.H."/>
            <person name="Hubbard S.S."/>
            <person name="Banfield J.F."/>
        </authorList>
    </citation>
    <scope>NUCLEOTIDE SEQUENCE [LARGE SCALE GENOMIC DNA]</scope>
</reference>
<keyword evidence="7 9" id="KW-0030">Aminoacyl-tRNA synthetase</keyword>
<dbReference type="SMART" id="SM00836">
    <property type="entry name" value="DALR_1"/>
    <property type="match status" value="1"/>
</dbReference>
<dbReference type="InterPro" id="IPR001278">
    <property type="entry name" value="Arg-tRNA-ligase"/>
</dbReference>
<sequence>MKKQLREQLKKTIEHLGFDTSLVSVENQTHPALGDYTSNVALILAAMKKQSPNEIATSLKNSFPRNPSLKKIEVKNGFINFYLTEEFYYDQLKRINLAGFDYENFGLGKQARVEYVSANPTGPLHIGNARGGPIGETICRVLEKVGYKVLREYVCNDTGGQVTKLGESVLYYFEPKLGSKQEFPKDGYQGDYVQELAQKARQELSKSETSDKEKLVENLANFSVHELHKQTLETCAQLGIHFDYIQSENDLISSDRTKKVLDYLKEKGFVRDQDGAVWFAPKDEFLKDRECVLIKSDGRTTYFANDIAYHKLKFETDPSIVIDIFGSNHHGHVPRLQASVSALGYDVSKFKVILYQYVRVLKGKEFVKMSKRAGNFVTAQEVLDEVGRDAFNFFMLLNSVNTHMDFDLDLAKKQSSNNPVYYIQYAHARCANILSKSQSLDRKEETAIDYASLLKEAEEIALMKKIVMVKDMIVSVSNSFEIQAIPQYTMSLADLFHKFYEKHQVIDAPSELREARLGLVRVTMKTLAELLQVLNVSAPDRM</sequence>
<organism evidence="13 14">
    <name type="scientific">Candidatus Woykebacteria bacterium RIFCSPHIGHO2_02_FULL_43_16b</name>
    <dbReference type="NCBI Taxonomy" id="1802601"/>
    <lineage>
        <taxon>Bacteria</taxon>
        <taxon>Candidatus Woykeibacteriota</taxon>
    </lineage>
</organism>
<evidence type="ECO:0000256" key="7">
    <source>
        <dbReference type="ARBA" id="ARBA00023146"/>
    </source>
</evidence>
<evidence type="ECO:0000259" key="11">
    <source>
        <dbReference type="SMART" id="SM00836"/>
    </source>
</evidence>
<evidence type="ECO:0000256" key="3">
    <source>
        <dbReference type="ARBA" id="ARBA00022598"/>
    </source>
</evidence>
<dbReference type="InterPro" id="IPR009080">
    <property type="entry name" value="tRNAsynth_Ia_anticodon-bd"/>
</dbReference>
<dbReference type="PRINTS" id="PR01038">
    <property type="entry name" value="TRNASYNTHARG"/>
</dbReference>
<dbReference type="Proteomes" id="UP000177821">
    <property type="component" value="Unassembled WGS sequence"/>
</dbReference>
<comment type="catalytic activity">
    <reaction evidence="8 9">
        <text>tRNA(Arg) + L-arginine + ATP = L-arginyl-tRNA(Arg) + AMP + diphosphate</text>
        <dbReference type="Rhea" id="RHEA:20301"/>
        <dbReference type="Rhea" id="RHEA-COMP:9658"/>
        <dbReference type="Rhea" id="RHEA-COMP:9673"/>
        <dbReference type="ChEBI" id="CHEBI:30616"/>
        <dbReference type="ChEBI" id="CHEBI:32682"/>
        <dbReference type="ChEBI" id="CHEBI:33019"/>
        <dbReference type="ChEBI" id="CHEBI:78442"/>
        <dbReference type="ChEBI" id="CHEBI:78513"/>
        <dbReference type="ChEBI" id="CHEBI:456215"/>
        <dbReference type="EC" id="6.1.1.19"/>
    </reaction>
</comment>
<evidence type="ECO:0000256" key="8">
    <source>
        <dbReference type="ARBA" id="ARBA00049339"/>
    </source>
</evidence>
<dbReference type="GO" id="GO:0004814">
    <property type="term" value="F:arginine-tRNA ligase activity"/>
    <property type="evidence" value="ECO:0007669"/>
    <property type="project" value="UniProtKB-UniRule"/>
</dbReference>
<proteinExistence type="inferred from homology"/>
<evidence type="ECO:0000313" key="13">
    <source>
        <dbReference type="EMBL" id="OGY29824.1"/>
    </source>
</evidence>
<dbReference type="PROSITE" id="PS00178">
    <property type="entry name" value="AA_TRNA_LIGASE_I"/>
    <property type="match status" value="1"/>
</dbReference>
<dbReference type="Gene3D" id="3.40.50.620">
    <property type="entry name" value="HUPs"/>
    <property type="match status" value="1"/>
</dbReference>
<dbReference type="InterPro" id="IPR005148">
    <property type="entry name" value="Arg-tRNA-synth_N"/>
</dbReference>
<evidence type="ECO:0000256" key="9">
    <source>
        <dbReference type="HAMAP-Rule" id="MF_00123"/>
    </source>
</evidence>
<dbReference type="SMART" id="SM01016">
    <property type="entry name" value="Arg_tRNA_synt_N"/>
    <property type="match status" value="1"/>
</dbReference>
<feature type="short sequence motif" description="'HIGH' region" evidence="9">
    <location>
        <begin position="118"/>
        <end position="128"/>
    </location>
</feature>
<evidence type="ECO:0000256" key="4">
    <source>
        <dbReference type="ARBA" id="ARBA00022741"/>
    </source>
</evidence>
<dbReference type="SUPFAM" id="SSF55190">
    <property type="entry name" value="Arginyl-tRNA synthetase (ArgRS), N-terminal 'additional' domain"/>
    <property type="match status" value="1"/>
</dbReference>
<dbReference type="InterPro" id="IPR001412">
    <property type="entry name" value="aa-tRNA-synth_I_CS"/>
</dbReference>
<dbReference type="AlphaFoldDB" id="A0A1G1WQ57"/>
<name>A0A1G1WQ57_9BACT</name>
<dbReference type="InterPro" id="IPR008909">
    <property type="entry name" value="DALR_anticod-bd"/>
</dbReference>
<dbReference type="InterPro" id="IPR036695">
    <property type="entry name" value="Arg-tRNA-synth_N_sf"/>
</dbReference>
<dbReference type="PANTHER" id="PTHR11956">
    <property type="entry name" value="ARGINYL-TRNA SYNTHETASE"/>
    <property type="match status" value="1"/>
</dbReference>
<keyword evidence="2 9" id="KW-0963">Cytoplasm</keyword>